<dbReference type="EMBL" id="GBRH01176447">
    <property type="protein sequence ID" value="JAE21449.1"/>
    <property type="molecule type" value="Transcribed_RNA"/>
</dbReference>
<evidence type="ECO:0000313" key="1">
    <source>
        <dbReference type="EMBL" id="JAE21449.1"/>
    </source>
</evidence>
<organism evidence="1">
    <name type="scientific">Arundo donax</name>
    <name type="common">Giant reed</name>
    <name type="synonym">Donax arundinaceus</name>
    <dbReference type="NCBI Taxonomy" id="35708"/>
    <lineage>
        <taxon>Eukaryota</taxon>
        <taxon>Viridiplantae</taxon>
        <taxon>Streptophyta</taxon>
        <taxon>Embryophyta</taxon>
        <taxon>Tracheophyta</taxon>
        <taxon>Spermatophyta</taxon>
        <taxon>Magnoliopsida</taxon>
        <taxon>Liliopsida</taxon>
        <taxon>Poales</taxon>
        <taxon>Poaceae</taxon>
        <taxon>PACMAD clade</taxon>
        <taxon>Arundinoideae</taxon>
        <taxon>Arundineae</taxon>
        <taxon>Arundo</taxon>
    </lineage>
</organism>
<sequence>MNFLLLGRKEYESNATVTALLRAVLSKSNFFKRAINRY</sequence>
<reference evidence="1" key="1">
    <citation type="submission" date="2014-09" db="EMBL/GenBank/DDBJ databases">
        <authorList>
            <person name="Magalhaes I.L.F."/>
            <person name="Oliveira U."/>
            <person name="Santos F.R."/>
            <person name="Vidigal T.H.D.A."/>
            <person name="Brescovit A.D."/>
            <person name="Santos A.J."/>
        </authorList>
    </citation>
    <scope>NUCLEOTIDE SEQUENCE</scope>
    <source>
        <tissue evidence="1">Shoot tissue taken approximately 20 cm above the soil surface</tissue>
    </source>
</reference>
<protein>
    <submittedName>
        <fullName evidence="1">Uncharacterized protein</fullName>
    </submittedName>
</protein>
<accession>A0A0A9GDA9</accession>
<name>A0A0A9GDA9_ARUDO</name>
<dbReference type="AlphaFoldDB" id="A0A0A9GDA9"/>
<reference evidence="1" key="2">
    <citation type="journal article" date="2015" name="Data Brief">
        <title>Shoot transcriptome of the giant reed, Arundo donax.</title>
        <authorList>
            <person name="Barrero R.A."/>
            <person name="Guerrero F.D."/>
            <person name="Moolhuijzen P."/>
            <person name="Goolsby J.A."/>
            <person name="Tidwell J."/>
            <person name="Bellgard S.E."/>
            <person name="Bellgard M.I."/>
        </authorList>
    </citation>
    <scope>NUCLEOTIDE SEQUENCE</scope>
    <source>
        <tissue evidence="1">Shoot tissue taken approximately 20 cm above the soil surface</tissue>
    </source>
</reference>
<proteinExistence type="predicted"/>